<feature type="transmembrane region" description="Helical" evidence="13">
    <location>
        <begin position="264"/>
        <end position="284"/>
    </location>
</feature>
<accession>A0A8C3CS03</accession>
<dbReference type="Pfam" id="PF03188">
    <property type="entry name" value="Cytochrom_B561"/>
    <property type="match status" value="1"/>
</dbReference>
<evidence type="ECO:0000313" key="16">
    <source>
        <dbReference type="Proteomes" id="UP000694556"/>
    </source>
</evidence>
<feature type="region of interest" description="Disordered" evidence="12">
    <location>
        <begin position="171"/>
        <end position="232"/>
    </location>
</feature>
<evidence type="ECO:0000256" key="6">
    <source>
        <dbReference type="ARBA" id="ARBA00022723"/>
    </source>
</evidence>
<keyword evidence="3" id="KW-0813">Transport</keyword>
<feature type="transmembrane region" description="Helical" evidence="13">
    <location>
        <begin position="381"/>
        <end position="402"/>
    </location>
</feature>
<evidence type="ECO:0000256" key="7">
    <source>
        <dbReference type="ARBA" id="ARBA00022982"/>
    </source>
</evidence>
<dbReference type="Proteomes" id="UP000694556">
    <property type="component" value="Chromosome 13"/>
</dbReference>
<evidence type="ECO:0000256" key="1">
    <source>
        <dbReference type="ARBA" id="ARBA00001970"/>
    </source>
</evidence>
<dbReference type="AlphaFoldDB" id="A0A8C3CS03"/>
<evidence type="ECO:0000313" key="15">
    <source>
        <dbReference type="Ensembl" id="ENSCMMP00000024802.1"/>
    </source>
</evidence>
<feature type="transmembrane region" description="Helical" evidence="13">
    <location>
        <begin position="408"/>
        <end position="433"/>
    </location>
</feature>
<feature type="transmembrane region" description="Helical" evidence="13">
    <location>
        <begin position="336"/>
        <end position="360"/>
    </location>
</feature>
<keyword evidence="10 13" id="KW-0472">Membrane</keyword>
<evidence type="ECO:0000256" key="12">
    <source>
        <dbReference type="SAM" id="MobiDB-lite"/>
    </source>
</evidence>
<keyword evidence="16" id="KW-1185">Reference proteome</keyword>
<dbReference type="GO" id="GO:0140571">
    <property type="term" value="F:transmembrane ascorbate ferrireductase activity"/>
    <property type="evidence" value="ECO:0007669"/>
    <property type="project" value="UniProtKB-EC"/>
</dbReference>
<evidence type="ECO:0000256" key="8">
    <source>
        <dbReference type="ARBA" id="ARBA00022989"/>
    </source>
</evidence>
<evidence type="ECO:0000256" key="9">
    <source>
        <dbReference type="ARBA" id="ARBA00023004"/>
    </source>
</evidence>
<keyword evidence="5 13" id="KW-0812">Transmembrane</keyword>
<dbReference type="CDD" id="cd08761">
    <property type="entry name" value="Cyt_b561_CYB561D2_like"/>
    <property type="match status" value="1"/>
</dbReference>
<feature type="domain" description="Cytochrome b561" evidence="14">
    <location>
        <begin position="228"/>
        <end position="434"/>
    </location>
</feature>
<evidence type="ECO:0000259" key="14">
    <source>
        <dbReference type="PROSITE" id="PS50939"/>
    </source>
</evidence>
<feature type="compositionally biased region" description="Low complexity" evidence="12">
    <location>
        <begin position="215"/>
        <end position="232"/>
    </location>
</feature>
<dbReference type="GO" id="GO:0046872">
    <property type="term" value="F:metal ion binding"/>
    <property type="evidence" value="ECO:0007669"/>
    <property type="project" value="UniProtKB-KW"/>
</dbReference>
<reference evidence="15" key="2">
    <citation type="submission" date="2025-08" db="UniProtKB">
        <authorList>
            <consortium name="Ensembl"/>
        </authorList>
    </citation>
    <scope>IDENTIFICATION</scope>
</reference>
<evidence type="ECO:0000256" key="13">
    <source>
        <dbReference type="SAM" id="Phobius"/>
    </source>
</evidence>
<dbReference type="GO" id="GO:0016020">
    <property type="term" value="C:membrane"/>
    <property type="evidence" value="ECO:0007669"/>
    <property type="project" value="UniProtKB-SubCell"/>
</dbReference>
<keyword evidence="6" id="KW-0479">Metal-binding</keyword>
<keyword evidence="8 13" id="KW-1133">Transmembrane helix</keyword>
<evidence type="ECO:0000256" key="10">
    <source>
        <dbReference type="ARBA" id="ARBA00023136"/>
    </source>
</evidence>
<feature type="transmembrane region" description="Helical" evidence="13">
    <location>
        <begin position="304"/>
        <end position="324"/>
    </location>
</feature>
<evidence type="ECO:0000256" key="11">
    <source>
        <dbReference type="ARBA" id="ARBA00024225"/>
    </source>
</evidence>
<proteinExistence type="predicted"/>
<organism evidence="15 16">
    <name type="scientific">Cairina moschata</name>
    <name type="common">Muscovy duck</name>
    <dbReference type="NCBI Taxonomy" id="8855"/>
    <lineage>
        <taxon>Eukaryota</taxon>
        <taxon>Metazoa</taxon>
        <taxon>Chordata</taxon>
        <taxon>Craniata</taxon>
        <taxon>Vertebrata</taxon>
        <taxon>Euteleostomi</taxon>
        <taxon>Archelosauria</taxon>
        <taxon>Archosauria</taxon>
        <taxon>Dinosauria</taxon>
        <taxon>Saurischia</taxon>
        <taxon>Theropoda</taxon>
        <taxon>Coelurosauria</taxon>
        <taxon>Aves</taxon>
        <taxon>Neognathae</taxon>
        <taxon>Galloanserae</taxon>
        <taxon>Anseriformes</taxon>
        <taxon>Anatidae</taxon>
        <taxon>Anatinae</taxon>
        <taxon>Cairina</taxon>
    </lineage>
</organism>
<sequence>MVVAVGEEVEAPELLGAEALGRAQRAHHELPRRRLELEDRLLVHLLQGAVGLPLHHQLPRDLLVDVLGLPVAHPDGPPLLPVDDGQPLLGGRADVLADALLEPGEVLGQAAALGHAAVDGHALAGVVGVEPQALLVEDGEVLVHEALVGRRLQVEDAEVQGHLEAGLAVLRGHVPGHQERPPGQQRGRRRLLGGLPGQGQQRQAGQRQRRRAAPAHRAGTGRGASPAPLRSAPAAAAAAAHAASLGLPAGVAALARPGSSLFSWHPLLMALAFSLLLTQALLVFSPEASPLRSLSRKAKVRAHWALQVLALLCALLGLALVAYHKELQGKGHFHTWHGRAGLLAVLYAGGQSLGGLLLLYPKLARGWPPGKLRLYHATAGLVGYLLGCASLVLGMCSLWFTAAVGGAAWYLAVLCPLLSSLVVMNQVSNAYLYRKRSQH</sequence>
<dbReference type="PROSITE" id="PS50939">
    <property type="entry name" value="CYTOCHROME_B561"/>
    <property type="match status" value="1"/>
</dbReference>
<dbReference type="EC" id="7.2.1.3" evidence="11"/>
<evidence type="ECO:0000256" key="2">
    <source>
        <dbReference type="ARBA" id="ARBA00004141"/>
    </source>
</evidence>
<keyword evidence="7" id="KW-0249">Electron transport</keyword>
<name>A0A8C3CS03_CAIMO</name>
<dbReference type="SMART" id="SM00665">
    <property type="entry name" value="B561"/>
    <property type="match status" value="1"/>
</dbReference>
<evidence type="ECO:0000256" key="5">
    <source>
        <dbReference type="ARBA" id="ARBA00022692"/>
    </source>
</evidence>
<dbReference type="InterPro" id="IPR006593">
    <property type="entry name" value="Cyt_b561/ferric_Rdtase_TM"/>
</dbReference>
<protein>
    <recommendedName>
        <fullName evidence="11">ascorbate ferrireductase (transmembrane)</fullName>
        <ecNumber evidence="11">7.2.1.3</ecNumber>
    </recommendedName>
</protein>
<dbReference type="Ensembl" id="ENSCMMT00000027125.1">
    <property type="protein sequence ID" value="ENSCMMP00000024802.1"/>
    <property type="gene ID" value="ENSCMMG00000015347.1"/>
</dbReference>
<comment type="cofactor">
    <cofactor evidence="1">
        <name>heme b</name>
        <dbReference type="ChEBI" id="CHEBI:60344"/>
    </cofactor>
</comment>
<keyword evidence="4" id="KW-0349">Heme</keyword>
<dbReference type="GO" id="GO:0140575">
    <property type="term" value="F:transmembrane monodehydroascorbate reductase activity"/>
    <property type="evidence" value="ECO:0007669"/>
    <property type="project" value="InterPro"/>
</dbReference>
<dbReference type="Gene3D" id="1.20.120.1770">
    <property type="match status" value="1"/>
</dbReference>
<evidence type="ECO:0000256" key="4">
    <source>
        <dbReference type="ARBA" id="ARBA00022617"/>
    </source>
</evidence>
<dbReference type="InterPro" id="IPR045150">
    <property type="entry name" value="CYB561D1/2"/>
</dbReference>
<reference evidence="15" key="1">
    <citation type="submission" date="2018-09" db="EMBL/GenBank/DDBJ databases">
        <title>Common duck and Muscovy duck high density SNP chip.</title>
        <authorList>
            <person name="Vignal A."/>
            <person name="Thebault N."/>
            <person name="Warren W.C."/>
        </authorList>
    </citation>
    <scope>NUCLEOTIDE SEQUENCE [LARGE SCALE GENOMIC DNA]</scope>
</reference>
<evidence type="ECO:0000256" key="3">
    <source>
        <dbReference type="ARBA" id="ARBA00022448"/>
    </source>
</evidence>
<dbReference type="GO" id="GO:0005783">
    <property type="term" value="C:endoplasmic reticulum"/>
    <property type="evidence" value="ECO:0007669"/>
    <property type="project" value="TreeGrafter"/>
</dbReference>
<comment type="subcellular location">
    <subcellularLocation>
        <location evidence="2">Membrane</location>
        <topology evidence="2">Multi-pass membrane protein</topology>
    </subcellularLocation>
</comment>
<reference evidence="15" key="3">
    <citation type="submission" date="2025-09" db="UniProtKB">
        <authorList>
            <consortium name="Ensembl"/>
        </authorList>
    </citation>
    <scope>IDENTIFICATION</scope>
</reference>
<dbReference type="PANTHER" id="PTHR15422">
    <property type="entry name" value="OS05G0565100 PROTEIN"/>
    <property type="match status" value="1"/>
</dbReference>
<keyword evidence="9" id="KW-0408">Iron</keyword>
<dbReference type="PANTHER" id="PTHR15422:SF21">
    <property type="entry name" value="TRANSMEMBRANE REDUCTASE CYB561D2"/>
    <property type="match status" value="1"/>
</dbReference>